<evidence type="ECO:0008006" key="3">
    <source>
        <dbReference type="Google" id="ProtNLM"/>
    </source>
</evidence>
<accession>A0A919JRZ5</accession>
<dbReference type="RefSeq" id="WP_203778398.1">
    <property type="nucleotide sequence ID" value="NZ_BOMV01000001.1"/>
</dbReference>
<reference evidence="1" key="1">
    <citation type="submission" date="2021-01" db="EMBL/GenBank/DDBJ databases">
        <title>Whole genome shotgun sequence of Actinoplanes rishiriensis NBRC 108556.</title>
        <authorList>
            <person name="Komaki H."/>
            <person name="Tamura T."/>
        </authorList>
    </citation>
    <scope>NUCLEOTIDE SEQUENCE</scope>
    <source>
        <strain evidence="1">NBRC 108556</strain>
    </source>
</reference>
<evidence type="ECO:0000313" key="1">
    <source>
        <dbReference type="EMBL" id="GIE92635.1"/>
    </source>
</evidence>
<dbReference type="GO" id="GO:0003824">
    <property type="term" value="F:catalytic activity"/>
    <property type="evidence" value="ECO:0007669"/>
    <property type="project" value="InterPro"/>
</dbReference>
<protein>
    <recommendedName>
        <fullName evidence="3">Nucleoside phosphorylase domain-containing protein</fullName>
    </recommendedName>
</protein>
<evidence type="ECO:0000313" key="2">
    <source>
        <dbReference type="Proteomes" id="UP000636960"/>
    </source>
</evidence>
<dbReference type="EMBL" id="BOMV01000001">
    <property type="protein sequence ID" value="GIE92635.1"/>
    <property type="molecule type" value="Genomic_DNA"/>
</dbReference>
<dbReference type="AlphaFoldDB" id="A0A919JRZ5"/>
<keyword evidence="2" id="KW-1185">Reference proteome</keyword>
<name>A0A919JRZ5_9ACTN</name>
<comment type="caution">
    <text evidence="1">The sequence shown here is derived from an EMBL/GenBank/DDBJ whole genome shotgun (WGS) entry which is preliminary data.</text>
</comment>
<dbReference type="SUPFAM" id="SSF53167">
    <property type="entry name" value="Purine and uridine phosphorylases"/>
    <property type="match status" value="1"/>
</dbReference>
<dbReference type="GO" id="GO:0009116">
    <property type="term" value="P:nucleoside metabolic process"/>
    <property type="evidence" value="ECO:0007669"/>
    <property type="project" value="InterPro"/>
</dbReference>
<sequence length="247" mass="25619">MTKPHQPAVGIVTAGTEEFAAVRLFIDGPVPAGGPDHLTGTVPAFGGGRHHVVLGALGCANLVRGFGSVAQIVLCGVATGVPDPLGRTHGVRLGDVVVSVWGVVDRLAGTAEPAAVRRPSPVLVRAADILKAAEYAEQRPWLALIEDGVRQQPSFAPPGDASPRVHFGRVGSRAHDARLAAEQGLLALETKAEEVGHGGLGWLMVRGVSEIADAATSRRWRPYAALTAAAYVRCLLGETPVIAGRTP</sequence>
<dbReference type="Proteomes" id="UP000636960">
    <property type="component" value="Unassembled WGS sequence"/>
</dbReference>
<gene>
    <name evidence="1" type="ORF">Ari01nite_01000</name>
</gene>
<dbReference type="Gene3D" id="3.40.50.1580">
    <property type="entry name" value="Nucleoside phosphorylase domain"/>
    <property type="match status" value="1"/>
</dbReference>
<dbReference type="InterPro" id="IPR035994">
    <property type="entry name" value="Nucleoside_phosphorylase_sf"/>
</dbReference>
<organism evidence="1 2">
    <name type="scientific">Paractinoplanes rishiriensis</name>
    <dbReference type="NCBI Taxonomy" id="1050105"/>
    <lineage>
        <taxon>Bacteria</taxon>
        <taxon>Bacillati</taxon>
        <taxon>Actinomycetota</taxon>
        <taxon>Actinomycetes</taxon>
        <taxon>Micromonosporales</taxon>
        <taxon>Micromonosporaceae</taxon>
        <taxon>Paractinoplanes</taxon>
    </lineage>
</organism>
<proteinExistence type="predicted"/>